<sequence>MASKGIRQVERKALDGASESQDTLEIAHYLMRAYGVSLRSSSPPPGPAASLPSPQRSDPPAAGASGNDSARTEKLPRGAGMGLFARPELESNASTPAAAMDCTDQPHKTRGGACRPDATGRSQPSSIPETQDVDLGEGVWPAAAAPEWDDVGDVNLTGTLPQSHDDPPGEVDFAPPRRKMDSTQSTQSNDGRSYDRYFRPASPTSSSPGVPRPTKPPRSSSLGHGNVDDDDTGAVRFNFPNAAGTDKTGQDDSGFVDFGSITRLRHPGSQRPAQSPPNYFPETPDQPQNPFRHSRSQLLPTSQLFRGTQFSSPAKLASPTSSRPSPAGLHGNSISPNPVISSPPKSRGFRSSPSVVRTSSPDVLPGTASSRINDSANNLVSTGSTRYPVVPESSHNLPRKRSNPEPMSTYEPMRKSQERRATSEVSGRVSSGEDDDHYDLIARRKKARSKKEAGLKRLTAINVPRPRRPDEVEVPSTSQRRRPSQAEEHLAQCHGTNLAVHVSDGADAVREFPRRHSQTALHHAGDEDSTQSDAEEEAAPAVGPTPSSAPELPRSSTMPASHFVRGSELEGLSNGDAIPETSPITRRPEDGPEETPVVETPILEAKPTPHLPSSPPAFSTRSRKARAGTGSKRAPSSTSTLSNLASTPELPSSNPATMTTGPTGSPTGSTIPASSSPAVAQTRRREVRHRSSKLKTAPAENVRHSSRLGRRGSNSTDELSKSLSAAPTFEQSWRASRLFVPRSTSRPGRPAMKPAQFQKNQSVFEGMAFAISFQGKKPGESSEQYNARMDFSATVQKRIKQAGGRILENGFDELFETLPMDTPSSSPGSIPTGAESKISLTREGRSAGFTALIADGHSRKVKYMQALALGLPCVAVRWATACLDRNGLVDWTPYLLCAGQSAFLGDAIRSRTLAPYSASTARLPAVISQRAKLLEGSRILAVVKKALERRKMAYVFLALVLGASLTRVYSIEEAKVEMRAAEESGCPFDWVYMDGKPDEEALFAPGPAGGRKRKKVAAGHAAERPLKKIRTLSNELVIQSLILGRLIEEGEMGE</sequence>
<dbReference type="InterPro" id="IPR047252">
    <property type="entry name" value="TP53BP1-like"/>
</dbReference>
<dbReference type="PANTHER" id="PTHR15321:SF3">
    <property type="entry name" value="TP53-BINDING PROTEIN 1"/>
    <property type="match status" value="1"/>
</dbReference>
<dbReference type="Gene3D" id="3.40.50.10190">
    <property type="entry name" value="BRCT domain"/>
    <property type="match status" value="1"/>
</dbReference>
<dbReference type="InterPro" id="IPR047249">
    <property type="entry name" value="BRCT_p53bp1-like_rpt1"/>
</dbReference>
<evidence type="ECO:0000313" key="6">
    <source>
        <dbReference type="EMBL" id="KAK4137702.1"/>
    </source>
</evidence>
<dbReference type="FunFam" id="3.40.50.10190:FF:000083">
    <property type="entry name" value="DNA damage repair protein (Rad9)"/>
    <property type="match status" value="1"/>
</dbReference>
<feature type="compositionally biased region" description="Acidic residues" evidence="4">
    <location>
        <begin position="527"/>
        <end position="538"/>
    </location>
</feature>
<evidence type="ECO:0000313" key="7">
    <source>
        <dbReference type="Proteomes" id="UP001304895"/>
    </source>
</evidence>
<dbReference type="CDD" id="cd17745">
    <property type="entry name" value="BRCT_p53bp1_rpt1"/>
    <property type="match status" value="1"/>
</dbReference>
<protein>
    <recommendedName>
        <fullName evidence="5">BRCT domain-containing protein</fullName>
    </recommendedName>
</protein>
<dbReference type="SUPFAM" id="SSF52113">
    <property type="entry name" value="BRCT domain"/>
    <property type="match status" value="1"/>
</dbReference>
<dbReference type="InterPro" id="IPR001357">
    <property type="entry name" value="BRCT_dom"/>
</dbReference>
<feature type="region of interest" description="Disordered" evidence="4">
    <location>
        <begin position="1"/>
        <end position="21"/>
    </location>
</feature>
<feature type="compositionally biased region" description="Low complexity" evidence="4">
    <location>
        <begin position="634"/>
        <end position="648"/>
    </location>
</feature>
<evidence type="ECO:0000256" key="1">
    <source>
        <dbReference type="ARBA" id="ARBA00004123"/>
    </source>
</evidence>
<evidence type="ECO:0000259" key="5">
    <source>
        <dbReference type="PROSITE" id="PS50172"/>
    </source>
</evidence>
<dbReference type="Proteomes" id="UP001304895">
    <property type="component" value="Unassembled WGS sequence"/>
</dbReference>
<evidence type="ECO:0000256" key="4">
    <source>
        <dbReference type="SAM" id="MobiDB-lite"/>
    </source>
</evidence>
<feature type="compositionally biased region" description="Polar residues" evidence="4">
    <location>
        <begin position="285"/>
        <end position="324"/>
    </location>
</feature>
<dbReference type="EMBL" id="MU853402">
    <property type="protein sequence ID" value="KAK4137702.1"/>
    <property type="molecule type" value="Genomic_DNA"/>
</dbReference>
<feature type="compositionally biased region" description="Basic and acidic residues" evidence="4">
    <location>
        <begin position="412"/>
        <end position="422"/>
    </location>
</feature>
<evidence type="ECO:0000256" key="3">
    <source>
        <dbReference type="ARBA" id="ARBA00023242"/>
    </source>
</evidence>
<name>A0AAN6UR76_9PEZI</name>
<feature type="compositionally biased region" description="Polar residues" evidence="4">
    <location>
        <begin position="712"/>
        <end position="727"/>
    </location>
</feature>
<feature type="compositionally biased region" description="Polar residues" evidence="4">
    <location>
        <begin position="182"/>
        <end position="191"/>
    </location>
</feature>
<dbReference type="GO" id="GO:0042393">
    <property type="term" value="F:histone binding"/>
    <property type="evidence" value="ECO:0007669"/>
    <property type="project" value="TreeGrafter"/>
</dbReference>
<reference evidence="6" key="2">
    <citation type="submission" date="2023-05" db="EMBL/GenBank/DDBJ databases">
        <authorList>
            <consortium name="Lawrence Berkeley National Laboratory"/>
            <person name="Steindorff A."/>
            <person name="Hensen N."/>
            <person name="Bonometti L."/>
            <person name="Westerberg I."/>
            <person name="Brannstrom I.O."/>
            <person name="Guillou S."/>
            <person name="Cros-Aarteil S."/>
            <person name="Calhoun S."/>
            <person name="Haridas S."/>
            <person name="Kuo A."/>
            <person name="Mondo S."/>
            <person name="Pangilinan J."/>
            <person name="Riley R."/>
            <person name="Labutti K."/>
            <person name="Andreopoulos B."/>
            <person name="Lipzen A."/>
            <person name="Chen C."/>
            <person name="Yanf M."/>
            <person name="Daum C."/>
            <person name="Ng V."/>
            <person name="Clum A."/>
            <person name="Ohm R."/>
            <person name="Martin F."/>
            <person name="Silar P."/>
            <person name="Natvig D."/>
            <person name="Lalanne C."/>
            <person name="Gautier V."/>
            <person name="Ament-Velasquez S.L."/>
            <person name="Kruys A."/>
            <person name="Hutchinson M.I."/>
            <person name="Powell A.J."/>
            <person name="Barry K."/>
            <person name="Miller A.N."/>
            <person name="Grigoriev I.V."/>
            <person name="Debuchy R."/>
            <person name="Gladieux P."/>
            <person name="Thoren M.H."/>
            <person name="Johannesson H."/>
        </authorList>
    </citation>
    <scope>NUCLEOTIDE SEQUENCE</scope>
    <source>
        <strain evidence="6">CBS 123565</strain>
    </source>
</reference>
<feature type="region of interest" description="Disordered" evidence="4">
    <location>
        <begin position="37"/>
        <end position="727"/>
    </location>
</feature>
<keyword evidence="2" id="KW-0227">DNA damage</keyword>
<gene>
    <name evidence="6" type="ORF">BT67DRAFT_431933</name>
</gene>
<dbReference type="PROSITE" id="PS50172">
    <property type="entry name" value="BRCT"/>
    <property type="match status" value="1"/>
</dbReference>
<feature type="compositionally biased region" description="Polar residues" evidence="4">
    <location>
        <begin position="367"/>
        <end position="385"/>
    </location>
</feature>
<evidence type="ECO:0000256" key="2">
    <source>
        <dbReference type="ARBA" id="ARBA00022763"/>
    </source>
</evidence>
<dbReference type="GO" id="GO:0005634">
    <property type="term" value="C:nucleus"/>
    <property type="evidence" value="ECO:0007669"/>
    <property type="project" value="UniProtKB-SubCell"/>
</dbReference>
<feature type="compositionally biased region" description="Polar residues" evidence="4">
    <location>
        <begin position="120"/>
        <end position="129"/>
    </location>
</feature>
<feature type="compositionally biased region" description="Low complexity" evidence="4">
    <location>
        <begin position="332"/>
        <end position="361"/>
    </location>
</feature>
<dbReference type="InterPro" id="IPR036420">
    <property type="entry name" value="BRCT_dom_sf"/>
</dbReference>
<organism evidence="6 7">
    <name type="scientific">Trichocladium antarcticum</name>
    <dbReference type="NCBI Taxonomy" id="1450529"/>
    <lineage>
        <taxon>Eukaryota</taxon>
        <taxon>Fungi</taxon>
        <taxon>Dikarya</taxon>
        <taxon>Ascomycota</taxon>
        <taxon>Pezizomycotina</taxon>
        <taxon>Sordariomycetes</taxon>
        <taxon>Sordariomycetidae</taxon>
        <taxon>Sordariales</taxon>
        <taxon>Chaetomiaceae</taxon>
        <taxon>Trichocladium</taxon>
    </lineage>
</organism>
<comment type="caution">
    <text evidence="6">The sequence shown here is derived from an EMBL/GenBank/DDBJ whole genome shotgun (WGS) entry which is preliminary data.</text>
</comment>
<feature type="compositionally biased region" description="Low complexity" evidence="4">
    <location>
        <begin position="655"/>
        <end position="678"/>
    </location>
</feature>
<proteinExistence type="predicted"/>
<dbReference type="GO" id="GO:0000077">
    <property type="term" value="P:DNA damage checkpoint signaling"/>
    <property type="evidence" value="ECO:0007669"/>
    <property type="project" value="TreeGrafter"/>
</dbReference>
<reference evidence="6" key="1">
    <citation type="journal article" date="2023" name="Mol. Phylogenet. Evol.">
        <title>Genome-scale phylogeny and comparative genomics of the fungal order Sordariales.</title>
        <authorList>
            <person name="Hensen N."/>
            <person name="Bonometti L."/>
            <person name="Westerberg I."/>
            <person name="Brannstrom I.O."/>
            <person name="Guillou S."/>
            <person name="Cros-Aarteil S."/>
            <person name="Calhoun S."/>
            <person name="Haridas S."/>
            <person name="Kuo A."/>
            <person name="Mondo S."/>
            <person name="Pangilinan J."/>
            <person name="Riley R."/>
            <person name="LaButti K."/>
            <person name="Andreopoulos B."/>
            <person name="Lipzen A."/>
            <person name="Chen C."/>
            <person name="Yan M."/>
            <person name="Daum C."/>
            <person name="Ng V."/>
            <person name="Clum A."/>
            <person name="Steindorff A."/>
            <person name="Ohm R.A."/>
            <person name="Martin F."/>
            <person name="Silar P."/>
            <person name="Natvig D.O."/>
            <person name="Lalanne C."/>
            <person name="Gautier V."/>
            <person name="Ament-Velasquez S.L."/>
            <person name="Kruys A."/>
            <person name="Hutchinson M.I."/>
            <person name="Powell A.J."/>
            <person name="Barry K."/>
            <person name="Miller A.N."/>
            <person name="Grigoriev I.V."/>
            <person name="Debuchy R."/>
            <person name="Gladieux P."/>
            <person name="Hiltunen Thoren M."/>
            <person name="Johannesson H."/>
        </authorList>
    </citation>
    <scope>NUCLEOTIDE SEQUENCE</scope>
    <source>
        <strain evidence="6">CBS 123565</strain>
    </source>
</reference>
<dbReference type="PANTHER" id="PTHR15321">
    <property type="entry name" value="TUMOR SUPPRESSOR P53-BINDING PROTEIN 1"/>
    <property type="match status" value="1"/>
</dbReference>
<feature type="domain" description="BRCT" evidence="5">
    <location>
        <begin position="759"/>
        <end position="896"/>
    </location>
</feature>
<keyword evidence="3" id="KW-0539">Nucleus</keyword>
<dbReference type="AlphaFoldDB" id="A0AAN6UR76"/>
<keyword evidence="7" id="KW-1185">Reference proteome</keyword>
<comment type="subcellular location">
    <subcellularLocation>
        <location evidence="1">Nucleus</location>
    </subcellularLocation>
</comment>
<dbReference type="GO" id="GO:0045944">
    <property type="term" value="P:positive regulation of transcription by RNA polymerase II"/>
    <property type="evidence" value="ECO:0007669"/>
    <property type="project" value="TreeGrafter"/>
</dbReference>
<accession>A0AAN6UR76</accession>